<protein>
    <recommendedName>
        <fullName evidence="5">Proteophosphoglycan</fullName>
    </recommendedName>
</protein>
<evidence type="ECO:0000313" key="3">
    <source>
        <dbReference type="EMBL" id="SFL27779.1"/>
    </source>
</evidence>
<keyword evidence="4" id="KW-1185">Reference proteome</keyword>
<dbReference type="AlphaFoldDB" id="A0A1I4GD30"/>
<proteinExistence type="predicted"/>
<dbReference type="STRING" id="1280847.SAMN04488036_10869"/>
<dbReference type="EMBL" id="FOSZ01000008">
    <property type="protein sequence ID" value="SFL27779.1"/>
    <property type="molecule type" value="Genomic_DNA"/>
</dbReference>
<feature type="domain" description="DUF1285" evidence="1">
    <location>
        <begin position="32"/>
        <end position="98"/>
    </location>
</feature>
<evidence type="ECO:0000313" key="4">
    <source>
        <dbReference type="Proteomes" id="UP000198851"/>
    </source>
</evidence>
<dbReference type="InterPro" id="IPR048342">
    <property type="entry name" value="DUF1285_C"/>
</dbReference>
<dbReference type="OrthoDB" id="3078366at2"/>
<dbReference type="InterPro" id="IPR023361">
    <property type="entry name" value="DUF1285_beta_roll_sf"/>
</dbReference>
<dbReference type="Gene3D" id="3.10.540.10">
    <property type="entry name" value="duf1285 like domain"/>
    <property type="match status" value="1"/>
</dbReference>
<dbReference type="PIRSF" id="PIRSF029557">
    <property type="entry name" value="UCP029557"/>
    <property type="match status" value="1"/>
</dbReference>
<feature type="domain" description="DUF1285" evidence="2">
    <location>
        <begin position="99"/>
        <end position="191"/>
    </location>
</feature>
<evidence type="ECO:0000259" key="2">
    <source>
        <dbReference type="Pfam" id="PF21028"/>
    </source>
</evidence>
<evidence type="ECO:0008006" key="5">
    <source>
        <dbReference type="Google" id="ProtNLM"/>
    </source>
</evidence>
<gene>
    <name evidence="3" type="ORF">SAMN04488036_10869</name>
</gene>
<dbReference type="Gene3D" id="2.20.70.10">
    <property type="match status" value="1"/>
</dbReference>
<name>A0A1I4GD30_9RHOB</name>
<dbReference type="Gene3D" id="2.30.270.10">
    <property type="entry name" value="duf1285 protein"/>
    <property type="match status" value="1"/>
</dbReference>
<evidence type="ECO:0000259" key="1">
    <source>
        <dbReference type="Pfam" id="PF06938"/>
    </source>
</evidence>
<sequence>MAKAMSAQIPVKPTINDLTATATAAVKERGPAPVHLWNPPFCGDIDMRIARDGTWFHEGGPITRPAMVKLFSSILRKDGDAYFLVTPVEKVGITVEDAPFVAQDMEVTGQGDDQHLTFTTNIGETATAGPDNPIRVDTTGDAPAPYVTIRANLEAKIDRKTFYRMVDLGEEQQINGTAWFGVRSSGVFFPMIPTADLA</sequence>
<dbReference type="Pfam" id="PF21028">
    <property type="entry name" value="DUF1285_C"/>
    <property type="match status" value="1"/>
</dbReference>
<reference evidence="4" key="1">
    <citation type="submission" date="2016-10" db="EMBL/GenBank/DDBJ databases">
        <authorList>
            <person name="Varghese N."/>
            <person name="Submissions S."/>
        </authorList>
    </citation>
    <scope>NUCLEOTIDE SEQUENCE [LARGE SCALE GENOMIC DNA]</scope>
    <source>
        <strain evidence="4">DSM 28453</strain>
    </source>
</reference>
<organism evidence="3 4">
    <name type="scientific">Shimia haliotis</name>
    <dbReference type="NCBI Taxonomy" id="1280847"/>
    <lineage>
        <taxon>Bacteria</taxon>
        <taxon>Pseudomonadati</taxon>
        <taxon>Pseudomonadota</taxon>
        <taxon>Alphaproteobacteria</taxon>
        <taxon>Rhodobacterales</taxon>
        <taxon>Roseobacteraceae</taxon>
    </lineage>
</organism>
<dbReference type="InterPro" id="IPR010707">
    <property type="entry name" value="DUF1285"/>
</dbReference>
<accession>A0A1I4GD30</accession>
<dbReference type="Pfam" id="PF06938">
    <property type="entry name" value="DUF1285_N"/>
    <property type="match status" value="1"/>
</dbReference>
<dbReference type="Proteomes" id="UP000198851">
    <property type="component" value="Unassembled WGS sequence"/>
</dbReference>
<dbReference type="InterPro" id="IPR048341">
    <property type="entry name" value="DUF1285_N"/>
</dbReference>